<dbReference type="EMBL" id="UOEW01000345">
    <property type="protein sequence ID" value="VAW42135.1"/>
    <property type="molecule type" value="Genomic_DNA"/>
</dbReference>
<organism evidence="1">
    <name type="scientific">hydrothermal vent metagenome</name>
    <dbReference type="NCBI Taxonomy" id="652676"/>
    <lineage>
        <taxon>unclassified sequences</taxon>
        <taxon>metagenomes</taxon>
        <taxon>ecological metagenomes</taxon>
    </lineage>
</organism>
<dbReference type="InterPro" id="IPR029058">
    <property type="entry name" value="AB_hydrolase_fold"/>
</dbReference>
<proteinExistence type="predicted"/>
<evidence type="ECO:0000313" key="1">
    <source>
        <dbReference type="EMBL" id="VAW42135.1"/>
    </source>
</evidence>
<dbReference type="AlphaFoldDB" id="A0A3B0VF14"/>
<sequence>MLKNNPKKYLNKLHISQVQLASHQQVEYLYCLGAGKIDNIVILIHGISRNAKEIITSFNKVTDKNTILIAPIFSKEYASDYQRLGRKNKGPRADYILQAIVNELKEKYKFSCDKLNLFGFSAGAQFAHRYAFAHPADVNKVAIVAAGWYTMPAFNLDYPIGLKLQDEFADINFELKRLLRTKFRVYIGEQDCQRDKSLNKNKRIDALQGKNRLERAKSWITLMNNQYSKHQINNQINLVTLPNVAHDFEDANNLAQLSTKVYNWFVEDSR</sequence>
<name>A0A3B0VF14_9ZZZZ</name>
<accession>A0A3B0VF14</accession>
<evidence type="ECO:0008006" key="2">
    <source>
        <dbReference type="Google" id="ProtNLM"/>
    </source>
</evidence>
<dbReference type="SUPFAM" id="SSF53474">
    <property type="entry name" value="alpha/beta-Hydrolases"/>
    <property type="match status" value="1"/>
</dbReference>
<reference evidence="1" key="1">
    <citation type="submission" date="2018-06" db="EMBL/GenBank/DDBJ databases">
        <authorList>
            <person name="Zhirakovskaya E."/>
        </authorList>
    </citation>
    <scope>NUCLEOTIDE SEQUENCE</scope>
</reference>
<dbReference type="Gene3D" id="3.40.50.1820">
    <property type="entry name" value="alpha/beta hydrolase"/>
    <property type="match status" value="1"/>
</dbReference>
<gene>
    <name evidence="1" type="ORF">MNBD_GAMMA01-708</name>
</gene>
<protein>
    <recommendedName>
        <fullName evidence="2">Alpha/beta hydrolase</fullName>
    </recommendedName>
</protein>